<evidence type="ECO:0000313" key="3">
    <source>
        <dbReference type="Proteomes" id="UP000070501"/>
    </source>
</evidence>
<feature type="non-terminal residue" evidence="2">
    <location>
        <position position="179"/>
    </location>
</feature>
<sequence>MEAQDHAPAVSPPAAGTPASPGAVSQPENPFETSFQQDIGTSPQAEPSAHPQPSPDDDGDLATAKPSPQEEEDTPAAKPTAIPALPKIDSAAGYGNLADMTGEGLPKMGGSRVSSSYSTSSDLQLGSGMSASSTAGPSDRVFPIRSVVRVDNSQPGPWALPRTTGDHEPSARPDVTWNG</sequence>
<reference evidence="3" key="1">
    <citation type="submission" date="2016-02" db="EMBL/GenBank/DDBJ databases">
        <title>Draft genome sequence of Microdochium bolleyi, a fungal endophyte of beachgrass.</title>
        <authorList>
            <consortium name="DOE Joint Genome Institute"/>
            <person name="David A.S."/>
            <person name="May G."/>
            <person name="Haridas S."/>
            <person name="Lim J."/>
            <person name="Wang M."/>
            <person name="Labutti K."/>
            <person name="Lipzen A."/>
            <person name="Barry K."/>
            <person name="Grigoriev I.V."/>
        </authorList>
    </citation>
    <scope>NUCLEOTIDE SEQUENCE [LARGE SCALE GENOMIC DNA]</scope>
    <source>
        <strain evidence="3">J235TASD1</strain>
    </source>
</reference>
<feature type="compositionally biased region" description="Polar residues" evidence="1">
    <location>
        <begin position="26"/>
        <end position="45"/>
    </location>
</feature>
<evidence type="ECO:0000256" key="1">
    <source>
        <dbReference type="SAM" id="MobiDB-lite"/>
    </source>
</evidence>
<name>A0A136IK19_9PEZI</name>
<keyword evidence="3" id="KW-1185">Reference proteome</keyword>
<proteinExistence type="predicted"/>
<feature type="compositionally biased region" description="Low complexity" evidence="1">
    <location>
        <begin position="7"/>
        <end position="25"/>
    </location>
</feature>
<feature type="region of interest" description="Disordered" evidence="1">
    <location>
        <begin position="1"/>
        <end position="179"/>
    </location>
</feature>
<gene>
    <name evidence="2" type="ORF">Micbo1qcDRAFT_169629</name>
</gene>
<accession>A0A136IK19</accession>
<dbReference type="EMBL" id="KQ964295">
    <property type="protein sequence ID" value="KXJ85118.1"/>
    <property type="molecule type" value="Genomic_DNA"/>
</dbReference>
<feature type="compositionally biased region" description="Polar residues" evidence="1">
    <location>
        <begin position="122"/>
        <end position="136"/>
    </location>
</feature>
<dbReference type="AlphaFoldDB" id="A0A136IK19"/>
<organism evidence="2 3">
    <name type="scientific">Microdochium bolleyi</name>
    <dbReference type="NCBI Taxonomy" id="196109"/>
    <lineage>
        <taxon>Eukaryota</taxon>
        <taxon>Fungi</taxon>
        <taxon>Dikarya</taxon>
        <taxon>Ascomycota</taxon>
        <taxon>Pezizomycotina</taxon>
        <taxon>Sordariomycetes</taxon>
        <taxon>Xylariomycetidae</taxon>
        <taxon>Xylariales</taxon>
        <taxon>Microdochiaceae</taxon>
        <taxon>Microdochium</taxon>
    </lineage>
</organism>
<dbReference type="InParanoid" id="A0A136IK19"/>
<protein>
    <submittedName>
        <fullName evidence="2">Uncharacterized protein</fullName>
    </submittedName>
</protein>
<dbReference type="Proteomes" id="UP000070501">
    <property type="component" value="Unassembled WGS sequence"/>
</dbReference>
<evidence type="ECO:0000313" key="2">
    <source>
        <dbReference type="EMBL" id="KXJ85118.1"/>
    </source>
</evidence>
<feature type="compositionally biased region" description="Low complexity" evidence="1">
    <location>
        <begin position="111"/>
        <end position="121"/>
    </location>
</feature>